<evidence type="ECO:0000313" key="1">
    <source>
        <dbReference type="EMBL" id="GFO16587.1"/>
    </source>
</evidence>
<dbReference type="EMBL" id="BLXT01004673">
    <property type="protein sequence ID" value="GFO16587.1"/>
    <property type="molecule type" value="Genomic_DNA"/>
</dbReference>
<name>A0AAV4BBP0_9GAST</name>
<protein>
    <submittedName>
        <fullName evidence="1">Uncharacterized protein</fullName>
    </submittedName>
</protein>
<keyword evidence="2" id="KW-1185">Reference proteome</keyword>
<sequence>MVTELLDEYEWPYCRIHFIFLTLLQLSHSDKGVSDTVDNNPALRPAWSMLSWARAPPLAPWPDGGLKS</sequence>
<dbReference type="Proteomes" id="UP000735302">
    <property type="component" value="Unassembled WGS sequence"/>
</dbReference>
<dbReference type="AlphaFoldDB" id="A0AAV4BBP0"/>
<accession>A0AAV4BBP0</accession>
<proteinExistence type="predicted"/>
<gene>
    <name evidence="1" type="ORF">PoB_004309200</name>
</gene>
<reference evidence="1 2" key="1">
    <citation type="journal article" date="2021" name="Elife">
        <title>Chloroplast acquisition without the gene transfer in kleptoplastic sea slugs, Plakobranchus ocellatus.</title>
        <authorList>
            <person name="Maeda T."/>
            <person name="Takahashi S."/>
            <person name="Yoshida T."/>
            <person name="Shimamura S."/>
            <person name="Takaki Y."/>
            <person name="Nagai Y."/>
            <person name="Toyoda A."/>
            <person name="Suzuki Y."/>
            <person name="Arimoto A."/>
            <person name="Ishii H."/>
            <person name="Satoh N."/>
            <person name="Nishiyama T."/>
            <person name="Hasebe M."/>
            <person name="Maruyama T."/>
            <person name="Minagawa J."/>
            <person name="Obokata J."/>
            <person name="Shigenobu S."/>
        </authorList>
    </citation>
    <scope>NUCLEOTIDE SEQUENCE [LARGE SCALE GENOMIC DNA]</scope>
</reference>
<organism evidence="1 2">
    <name type="scientific">Plakobranchus ocellatus</name>
    <dbReference type="NCBI Taxonomy" id="259542"/>
    <lineage>
        <taxon>Eukaryota</taxon>
        <taxon>Metazoa</taxon>
        <taxon>Spiralia</taxon>
        <taxon>Lophotrochozoa</taxon>
        <taxon>Mollusca</taxon>
        <taxon>Gastropoda</taxon>
        <taxon>Heterobranchia</taxon>
        <taxon>Euthyneura</taxon>
        <taxon>Panpulmonata</taxon>
        <taxon>Sacoglossa</taxon>
        <taxon>Placobranchoidea</taxon>
        <taxon>Plakobranchidae</taxon>
        <taxon>Plakobranchus</taxon>
    </lineage>
</organism>
<evidence type="ECO:0000313" key="2">
    <source>
        <dbReference type="Proteomes" id="UP000735302"/>
    </source>
</evidence>
<comment type="caution">
    <text evidence="1">The sequence shown here is derived from an EMBL/GenBank/DDBJ whole genome shotgun (WGS) entry which is preliminary data.</text>
</comment>